<sequence length="313" mass="34128">MAFVTKNNLVLFSSIALLMMSQNVQADTCTKPRVKGYEYVGCLHDGLAGVVTKDNKVGFVNQSGKLVIPSIYDAESMGEGGEVSGTHDFSEGLVSVHKSINGSDGGMQGSYGYIDTKGKVVIPLTLGYTAKFSNGLAIVQNENGTGAIDKTGKTIIPFQYTDIGDFVDGIAPASKNEKYGFIDKNNKAVTPFIYDSAKSFKEGLAGVQKNNRWGYIDKTGKVIIPISLHYEHVGQFSEGLAPVYAYVSTNDDNMKFGYIDRLGKLAIPLKFSHFYGDKLEKEEYQFKNGKAKVMDFKGQTFCINKQGAKITCK</sequence>
<dbReference type="EMBL" id="CP024443">
    <property type="protein sequence ID" value="ATR77845.1"/>
    <property type="molecule type" value="Genomic_DNA"/>
</dbReference>
<evidence type="ECO:0000313" key="3">
    <source>
        <dbReference type="Proteomes" id="UP000229340"/>
    </source>
</evidence>
<gene>
    <name evidence="2" type="ORF">NP7_00210</name>
</gene>
<dbReference type="Pfam" id="PF14903">
    <property type="entry name" value="WG_beta_rep"/>
    <property type="match status" value="4"/>
</dbReference>
<dbReference type="InterPro" id="IPR032774">
    <property type="entry name" value="WG_beta_rep"/>
</dbReference>
<feature type="chain" id="PRO_5013581743" description="WG repeat-containing protein" evidence="1">
    <location>
        <begin position="27"/>
        <end position="313"/>
    </location>
</feature>
<dbReference type="SUPFAM" id="SSF69360">
    <property type="entry name" value="Cell wall binding repeat"/>
    <property type="match status" value="1"/>
</dbReference>
<evidence type="ECO:0000313" key="2">
    <source>
        <dbReference type="EMBL" id="ATR77845.1"/>
    </source>
</evidence>
<keyword evidence="1" id="KW-0732">Signal</keyword>
<proteinExistence type="predicted"/>
<dbReference type="PANTHER" id="PTHR37841:SF1">
    <property type="entry name" value="DUF3298 DOMAIN-CONTAINING PROTEIN"/>
    <property type="match status" value="1"/>
</dbReference>
<reference evidence="3" key="1">
    <citation type="submission" date="2017-11" db="EMBL/GenBank/DDBJ databases">
        <title>Complete genome sequence of Moraxella osloensis NP7 isolated from human skin.</title>
        <authorList>
            <person name="Lee K."/>
            <person name="Lim J.Y."/>
            <person name="Hwang I."/>
        </authorList>
    </citation>
    <scope>NUCLEOTIDE SEQUENCE [LARGE SCALE GENOMIC DNA]</scope>
    <source>
        <strain evidence="3">NP7</strain>
    </source>
</reference>
<feature type="signal peptide" evidence="1">
    <location>
        <begin position="1"/>
        <end position="26"/>
    </location>
</feature>
<accession>A0A2D2LS42</accession>
<dbReference type="AlphaFoldDB" id="A0A2D2LS42"/>
<evidence type="ECO:0008006" key="4">
    <source>
        <dbReference type="Google" id="ProtNLM"/>
    </source>
</evidence>
<name>A0A2D2LS42_FAUOS</name>
<protein>
    <recommendedName>
        <fullName evidence="4">WG repeat-containing protein</fullName>
    </recommendedName>
</protein>
<dbReference type="Proteomes" id="UP000229340">
    <property type="component" value="Chromosome"/>
</dbReference>
<dbReference type="PANTHER" id="PTHR37841">
    <property type="entry name" value="GLR2918 PROTEIN"/>
    <property type="match status" value="1"/>
</dbReference>
<dbReference type="RefSeq" id="WP_100269234.1">
    <property type="nucleotide sequence ID" value="NZ_CP024443.1"/>
</dbReference>
<evidence type="ECO:0000256" key="1">
    <source>
        <dbReference type="SAM" id="SignalP"/>
    </source>
</evidence>
<organism evidence="2 3">
    <name type="scientific">Faucicola osloensis</name>
    <name type="common">Moraxella osloensis</name>
    <dbReference type="NCBI Taxonomy" id="34062"/>
    <lineage>
        <taxon>Bacteria</taxon>
        <taxon>Pseudomonadati</taxon>
        <taxon>Pseudomonadota</taxon>
        <taxon>Gammaproteobacteria</taxon>
        <taxon>Moraxellales</taxon>
        <taxon>Moraxellaceae</taxon>
        <taxon>Faucicola</taxon>
    </lineage>
</organism>